<reference evidence="4" key="1">
    <citation type="journal article" date="2019" name="Int. J. Syst. Evol. Microbiol.">
        <title>The Global Catalogue of Microorganisms (GCM) 10K type strain sequencing project: providing services to taxonomists for standard genome sequencing and annotation.</title>
        <authorList>
            <consortium name="The Broad Institute Genomics Platform"/>
            <consortium name="The Broad Institute Genome Sequencing Center for Infectious Disease"/>
            <person name="Wu L."/>
            <person name="Ma J."/>
        </authorList>
    </citation>
    <scope>NUCLEOTIDE SEQUENCE [LARGE SCALE GENOMIC DNA]</scope>
    <source>
        <strain evidence="4">NBRC 105001</strain>
    </source>
</reference>
<dbReference type="Proteomes" id="UP001156660">
    <property type="component" value="Unassembled WGS sequence"/>
</dbReference>
<keyword evidence="1" id="KW-1133">Transmembrane helix</keyword>
<dbReference type="RefSeq" id="WP_245922066.1">
    <property type="nucleotide sequence ID" value="NZ_BSOU01000004.1"/>
</dbReference>
<dbReference type="SUPFAM" id="SSF53474">
    <property type="entry name" value="alpha/beta-Hydrolases"/>
    <property type="match status" value="1"/>
</dbReference>
<keyword evidence="1" id="KW-0812">Transmembrane</keyword>
<name>A0ABQ6AH29_9GAMM</name>
<dbReference type="InterPro" id="IPR050266">
    <property type="entry name" value="AB_hydrolase_sf"/>
</dbReference>
<comment type="caution">
    <text evidence="3">The sequence shown here is derived from an EMBL/GenBank/DDBJ whole genome shotgun (WGS) entry which is preliminary data.</text>
</comment>
<evidence type="ECO:0000259" key="2">
    <source>
        <dbReference type="Pfam" id="PF00561"/>
    </source>
</evidence>
<dbReference type="Pfam" id="PF00561">
    <property type="entry name" value="Abhydrolase_1"/>
    <property type="match status" value="1"/>
</dbReference>
<feature type="transmembrane region" description="Helical" evidence="1">
    <location>
        <begin position="27"/>
        <end position="44"/>
    </location>
</feature>
<proteinExistence type="predicted"/>
<gene>
    <name evidence="3" type="ORF">GCM10007855_16490</name>
</gene>
<protein>
    <recommendedName>
        <fullName evidence="2">AB hydrolase-1 domain-containing protein</fullName>
    </recommendedName>
</protein>
<sequence>MVVNQFNVTSRVANKSSRFHVLSKLKLLHLAFMLIAINIVWGVVHQYSFLEFWLSKDQQAYVQFEKKNYAQSAVLFDDPLLKGYSYYLSGDFTGAIEVLGSQEEGQGRLIAIDMIGMGDSEKLDNTTDGSYSLKENTKYTSALLAELGVDKNVTLVLHDWGSGVGFNWANHNQEKIKAIAFMEAIVTTFPTWEEFNHELHDPIGMLRSLEGDKMALEDNFFIETLLPNAILRKLTEKEHAEYRRPFINAGEDRRATLAGPRQLPIAETPAETVALIDSYAKYLAHSNNIPKLFINAEPGAFLVGYARDFVRTWPNLKEVTVKGSHFIQEDSPHEIGEALSLWVDQEKLK</sequence>
<dbReference type="InterPro" id="IPR029058">
    <property type="entry name" value="AB_hydrolase_fold"/>
</dbReference>
<evidence type="ECO:0000256" key="1">
    <source>
        <dbReference type="SAM" id="Phobius"/>
    </source>
</evidence>
<evidence type="ECO:0000313" key="4">
    <source>
        <dbReference type="Proteomes" id="UP001156660"/>
    </source>
</evidence>
<dbReference type="NCBIfam" id="NF002938">
    <property type="entry name" value="PRK03592.1"/>
    <property type="match status" value="1"/>
</dbReference>
<organism evidence="3 4">
    <name type="scientific">Aliivibrio sifiae</name>
    <dbReference type="NCBI Taxonomy" id="566293"/>
    <lineage>
        <taxon>Bacteria</taxon>
        <taxon>Pseudomonadati</taxon>
        <taxon>Pseudomonadota</taxon>
        <taxon>Gammaproteobacteria</taxon>
        <taxon>Vibrionales</taxon>
        <taxon>Vibrionaceae</taxon>
        <taxon>Aliivibrio</taxon>
    </lineage>
</organism>
<dbReference type="Gene3D" id="3.40.50.1820">
    <property type="entry name" value="alpha/beta hydrolase"/>
    <property type="match status" value="1"/>
</dbReference>
<keyword evidence="4" id="KW-1185">Reference proteome</keyword>
<keyword evidence="1" id="KW-0472">Membrane</keyword>
<dbReference type="PANTHER" id="PTHR43798:SF33">
    <property type="entry name" value="HYDROLASE, PUTATIVE (AFU_ORTHOLOGUE AFUA_2G14860)-RELATED"/>
    <property type="match status" value="1"/>
</dbReference>
<dbReference type="EMBL" id="BSOU01000004">
    <property type="protein sequence ID" value="GLR74775.1"/>
    <property type="molecule type" value="Genomic_DNA"/>
</dbReference>
<evidence type="ECO:0000313" key="3">
    <source>
        <dbReference type="EMBL" id="GLR74775.1"/>
    </source>
</evidence>
<dbReference type="PANTHER" id="PTHR43798">
    <property type="entry name" value="MONOACYLGLYCEROL LIPASE"/>
    <property type="match status" value="1"/>
</dbReference>
<feature type="domain" description="AB hydrolase-1" evidence="2">
    <location>
        <begin position="108"/>
        <end position="332"/>
    </location>
</feature>
<dbReference type="InterPro" id="IPR000073">
    <property type="entry name" value="AB_hydrolase_1"/>
</dbReference>
<accession>A0ABQ6AH29</accession>